<evidence type="ECO:0000256" key="2">
    <source>
        <dbReference type="ARBA" id="ARBA00008540"/>
    </source>
</evidence>
<gene>
    <name evidence="10" type="primary">brnQ</name>
    <name evidence="10" type="ORF">GBZ86_11665</name>
</gene>
<evidence type="ECO:0000313" key="11">
    <source>
        <dbReference type="Proteomes" id="UP000430345"/>
    </source>
</evidence>
<keyword evidence="5 9" id="KW-0812">Transmembrane</keyword>
<feature type="transmembrane region" description="Helical" evidence="9">
    <location>
        <begin position="365"/>
        <end position="386"/>
    </location>
</feature>
<dbReference type="Pfam" id="PF05525">
    <property type="entry name" value="Branch_AA_trans"/>
    <property type="match status" value="1"/>
</dbReference>
<evidence type="ECO:0000256" key="4">
    <source>
        <dbReference type="ARBA" id="ARBA00022475"/>
    </source>
</evidence>
<keyword evidence="4" id="KW-1003">Cell membrane</keyword>
<comment type="similarity">
    <text evidence="2 9">Belongs to the branched chain amino acid transporter family.</text>
</comment>
<dbReference type="EMBL" id="WHJC01000210">
    <property type="protein sequence ID" value="MPQ44414.1"/>
    <property type="molecule type" value="Genomic_DNA"/>
</dbReference>
<feature type="transmembrane region" description="Helical" evidence="9">
    <location>
        <begin position="79"/>
        <end position="96"/>
    </location>
</feature>
<dbReference type="Proteomes" id="UP000430345">
    <property type="component" value="Unassembled WGS sequence"/>
</dbReference>
<sequence>MNRKKTDFVVVGFALFSMFFGAGNLIFPPLLGRNLGPAYLAGIIGFIITGVGIPLLGLLASIRIDGQFELLAENVGKKFSTIYAIVLFILIGPLLAIPRTAATTFEIAVLPNFPNLNPLIMILIFFAINLIFVLKPSKVIDNLGKFLTPILILILFTLVLKGVLHPLSNLSKQIIPNALSSSLLEGYQTMDAIASIIFASVILGSIKSKGYKGNSIKKVTIKASLVAVSGLAIIYGGLTFLGARTGTLATDLTKSELLIYLSRNILGTIGTTAIGVSMALACLTTSIGLLSAGGSFFERVSKGKFKYTFNVLAMTAVSIFVANMGLEAIVSLSSTLLSVIYPVTIVLILLNLFHNYIPKKVSYKYTVYTTLFISIFALIGSKFSIVGDLVNLLPLSKLGFEWVLPAILAFTLSTLLCKRESSSTNNIINFKEEIITEETKKISY</sequence>
<feature type="transmembrane region" description="Helical" evidence="9">
    <location>
        <begin position="336"/>
        <end position="353"/>
    </location>
</feature>
<dbReference type="InterPro" id="IPR004685">
    <property type="entry name" value="Brnchd-chn_aa_trnsp_Livcs"/>
</dbReference>
<accession>A0A6I1MN12</accession>
<feature type="transmembrane region" description="Helical" evidence="9">
    <location>
        <begin position="7"/>
        <end position="27"/>
    </location>
</feature>
<feature type="transmembrane region" description="Helical" evidence="9">
    <location>
        <begin position="311"/>
        <end position="330"/>
    </location>
</feature>
<evidence type="ECO:0000256" key="5">
    <source>
        <dbReference type="ARBA" id="ARBA00022692"/>
    </source>
</evidence>
<keyword evidence="7 9" id="KW-1133">Transmembrane helix</keyword>
<protein>
    <recommendedName>
        <fullName evidence="9">Branched-chain amino acid transport system carrier protein</fullName>
    </recommendedName>
</protein>
<dbReference type="AlphaFoldDB" id="A0A6I1MN12"/>
<keyword evidence="6 9" id="KW-0029">Amino-acid transport</keyword>
<comment type="function">
    <text evidence="9">Component of the transport system for branched-chain amino acids.</text>
</comment>
<feature type="transmembrane region" description="Helical" evidence="9">
    <location>
        <begin position="187"/>
        <end position="204"/>
    </location>
</feature>
<dbReference type="GO" id="GO:0015818">
    <property type="term" value="P:isoleucine transport"/>
    <property type="evidence" value="ECO:0007669"/>
    <property type="project" value="TreeGrafter"/>
</dbReference>
<organism evidence="10 11">
    <name type="scientific">Clostridium tarantellae</name>
    <dbReference type="NCBI Taxonomy" id="39493"/>
    <lineage>
        <taxon>Bacteria</taxon>
        <taxon>Bacillati</taxon>
        <taxon>Bacillota</taxon>
        <taxon>Clostridia</taxon>
        <taxon>Eubacteriales</taxon>
        <taxon>Clostridiaceae</taxon>
        <taxon>Clostridium</taxon>
    </lineage>
</organism>
<evidence type="ECO:0000256" key="3">
    <source>
        <dbReference type="ARBA" id="ARBA00022448"/>
    </source>
</evidence>
<evidence type="ECO:0000256" key="6">
    <source>
        <dbReference type="ARBA" id="ARBA00022970"/>
    </source>
</evidence>
<dbReference type="GO" id="GO:0015188">
    <property type="term" value="F:L-isoleucine transmembrane transporter activity"/>
    <property type="evidence" value="ECO:0007669"/>
    <property type="project" value="TreeGrafter"/>
</dbReference>
<dbReference type="GO" id="GO:0005304">
    <property type="term" value="F:L-valine transmembrane transporter activity"/>
    <property type="evidence" value="ECO:0007669"/>
    <property type="project" value="TreeGrafter"/>
</dbReference>
<feature type="transmembrane region" description="Helical" evidence="9">
    <location>
        <begin position="146"/>
        <end position="167"/>
    </location>
</feature>
<evidence type="ECO:0000256" key="8">
    <source>
        <dbReference type="ARBA" id="ARBA00023136"/>
    </source>
</evidence>
<dbReference type="PANTHER" id="PTHR30588">
    <property type="entry name" value="BRANCHED-CHAIN AMINO ACID TRANSPORT SYSTEM 2 CARRIER PROTEIN"/>
    <property type="match status" value="1"/>
</dbReference>
<feature type="transmembrane region" description="Helical" evidence="9">
    <location>
        <begin position="265"/>
        <end position="290"/>
    </location>
</feature>
<feature type="transmembrane region" description="Helical" evidence="9">
    <location>
        <begin position="398"/>
        <end position="417"/>
    </location>
</feature>
<evidence type="ECO:0000256" key="7">
    <source>
        <dbReference type="ARBA" id="ARBA00022989"/>
    </source>
</evidence>
<dbReference type="OrthoDB" id="9783920at2"/>
<proteinExistence type="inferred from homology"/>
<name>A0A6I1MN12_9CLOT</name>
<dbReference type="PANTHER" id="PTHR30588:SF0">
    <property type="entry name" value="BRANCHED-CHAIN AMINO ACID PERMEASE BRNQ"/>
    <property type="match status" value="1"/>
</dbReference>
<dbReference type="GO" id="GO:0015820">
    <property type="term" value="P:L-leucine transport"/>
    <property type="evidence" value="ECO:0007669"/>
    <property type="project" value="TreeGrafter"/>
</dbReference>
<feature type="transmembrane region" description="Helical" evidence="9">
    <location>
        <begin position="116"/>
        <end position="134"/>
    </location>
</feature>
<comment type="caution">
    <text evidence="10">The sequence shown here is derived from an EMBL/GenBank/DDBJ whole genome shotgun (WGS) entry which is preliminary data.</text>
</comment>
<dbReference type="NCBIfam" id="TIGR00796">
    <property type="entry name" value="livcs"/>
    <property type="match status" value="1"/>
</dbReference>
<feature type="transmembrane region" description="Helical" evidence="9">
    <location>
        <begin position="39"/>
        <end position="59"/>
    </location>
</feature>
<keyword evidence="11" id="KW-1185">Reference proteome</keyword>
<dbReference type="RefSeq" id="WP_152890866.1">
    <property type="nucleotide sequence ID" value="NZ_WHJC01000210.1"/>
</dbReference>
<evidence type="ECO:0000256" key="9">
    <source>
        <dbReference type="RuleBase" id="RU362122"/>
    </source>
</evidence>
<evidence type="ECO:0000256" key="1">
    <source>
        <dbReference type="ARBA" id="ARBA00004651"/>
    </source>
</evidence>
<keyword evidence="3 9" id="KW-0813">Transport</keyword>
<keyword evidence="8 9" id="KW-0472">Membrane</keyword>
<reference evidence="10 11" key="1">
    <citation type="submission" date="2019-10" db="EMBL/GenBank/DDBJ databases">
        <title>The Genome Sequence of Clostridium tarantellae Isolated from Fish Brain.</title>
        <authorList>
            <person name="Bano L."/>
            <person name="Kiel M."/>
            <person name="Sales G."/>
            <person name="Doxey A.C."/>
            <person name="Mansfield M.J."/>
            <person name="Schiavone M."/>
            <person name="Rossetto O."/>
            <person name="Pirazzini M."/>
            <person name="Dobrindt U."/>
            <person name="Montecucco C."/>
        </authorList>
    </citation>
    <scope>NUCLEOTIDE SEQUENCE [LARGE SCALE GENOMIC DNA]</scope>
    <source>
        <strain evidence="10 11">DSM 3997</strain>
    </source>
</reference>
<feature type="transmembrane region" description="Helical" evidence="9">
    <location>
        <begin position="225"/>
        <end position="245"/>
    </location>
</feature>
<dbReference type="GO" id="GO:0015190">
    <property type="term" value="F:L-leucine transmembrane transporter activity"/>
    <property type="evidence" value="ECO:0007669"/>
    <property type="project" value="TreeGrafter"/>
</dbReference>
<evidence type="ECO:0000313" key="10">
    <source>
        <dbReference type="EMBL" id="MPQ44414.1"/>
    </source>
</evidence>
<comment type="subcellular location">
    <subcellularLocation>
        <location evidence="1 9">Cell membrane</location>
        <topology evidence="1 9">Multi-pass membrane protein</topology>
    </subcellularLocation>
</comment>
<dbReference type="GO" id="GO:0005886">
    <property type="term" value="C:plasma membrane"/>
    <property type="evidence" value="ECO:0007669"/>
    <property type="project" value="UniProtKB-SubCell"/>
</dbReference>